<dbReference type="Proteomes" id="UP000289660">
    <property type="component" value="Unassembled WGS sequence"/>
</dbReference>
<dbReference type="AlphaFoldDB" id="A0A402DL73"/>
<dbReference type="RefSeq" id="WP_130758649.1">
    <property type="nucleotide sequence ID" value="NZ_BIFY01000251.1"/>
</dbReference>
<sequence length="221" mass="25000">MKRKVNTKGSPTCSSSKAVKVPRLDSLSQINLNAAGLDVGDREIYACVPSGRTEQSVRVFPTFTADLNALAQWLRECQVTTVAMESTGVYWIPIFQILESQGFEVYLVNARYIKNVTGKKTDILDCQWIQQLHTYGLLHKSFRPDEATCVLRALVRHREMLLRYRASHIQHIQKVLQQMNLKLTNVISDVTPSDWTTHYSGYIVRSARPQGISQASRSSLS</sequence>
<dbReference type="GO" id="GO:0003677">
    <property type="term" value="F:DNA binding"/>
    <property type="evidence" value="ECO:0007669"/>
    <property type="project" value="InterPro"/>
</dbReference>
<dbReference type="EMBL" id="BIFY01000251">
    <property type="protein sequence ID" value="GCE62962.1"/>
    <property type="molecule type" value="Genomic_DNA"/>
</dbReference>
<gene>
    <name evidence="2" type="ORF">MiAbB_04917</name>
</gene>
<dbReference type="GO" id="GO:0006313">
    <property type="term" value="P:DNA transposition"/>
    <property type="evidence" value="ECO:0007669"/>
    <property type="project" value="InterPro"/>
</dbReference>
<dbReference type="PANTHER" id="PTHR33055:SF13">
    <property type="entry name" value="TRANSPOSASE"/>
    <property type="match status" value="1"/>
</dbReference>
<comment type="caution">
    <text evidence="2">The sequence shown here is derived from an EMBL/GenBank/DDBJ whole genome shotgun (WGS) entry which is preliminary data.</text>
</comment>
<name>A0A402DL73_MICAE</name>
<evidence type="ECO:0000313" key="3">
    <source>
        <dbReference type="Proteomes" id="UP000289660"/>
    </source>
</evidence>
<protein>
    <recommendedName>
        <fullName evidence="1">Transposase IS110-like N-terminal domain-containing protein</fullName>
    </recommendedName>
</protein>
<evidence type="ECO:0000313" key="2">
    <source>
        <dbReference type="EMBL" id="GCE62962.1"/>
    </source>
</evidence>
<dbReference type="NCBIfam" id="NF033542">
    <property type="entry name" value="transpos_IS110"/>
    <property type="match status" value="1"/>
</dbReference>
<organism evidence="2 3">
    <name type="scientific">Microcystis aeruginosa NIES-4285</name>
    <dbReference type="NCBI Taxonomy" id="2497681"/>
    <lineage>
        <taxon>Bacteria</taxon>
        <taxon>Bacillati</taxon>
        <taxon>Cyanobacteriota</taxon>
        <taxon>Cyanophyceae</taxon>
        <taxon>Oscillatoriophycideae</taxon>
        <taxon>Chroococcales</taxon>
        <taxon>Microcystaceae</taxon>
        <taxon>Microcystis</taxon>
    </lineage>
</organism>
<dbReference type="PANTHER" id="PTHR33055">
    <property type="entry name" value="TRANSPOSASE FOR INSERTION SEQUENCE ELEMENT IS1111A"/>
    <property type="match status" value="1"/>
</dbReference>
<feature type="domain" description="Transposase IS110-like N-terminal" evidence="1">
    <location>
        <begin position="35"/>
        <end position="179"/>
    </location>
</feature>
<dbReference type="InterPro" id="IPR047650">
    <property type="entry name" value="Transpos_IS110"/>
</dbReference>
<accession>A0A402DL73</accession>
<dbReference type="GO" id="GO:0004803">
    <property type="term" value="F:transposase activity"/>
    <property type="evidence" value="ECO:0007669"/>
    <property type="project" value="InterPro"/>
</dbReference>
<dbReference type="InterPro" id="IPR002525">
    <property type="entry name" value="Transp_IS110-like_N"/>
</dbReference>
<proteinExistence type="predicted"/>
<dbReference type="Pfam" id="PF01548">
    <property type="entry name" value="DEDD_Tnp_IS110"/>
    <property type="match status" value="1"/>
</dbReference>
<reference evidence="3" key="1">
    <citation type="submission" date="2018-12" db="EMBL/GenBank/DDBJ databases">
        <title>Genome sequence of Microcystis aeruginosa NIES-4285.</title>
        <authorList>
            <person name="Tanabe Y."/>
        </authorList>
    </citation>
    <scope>NUCLEOTIDE SEQUENCE [LARGE SCALE GENOMIC DNA]</scope>
    <source>
        <strain evidence="3">NIES-4285</strain>
    </source>
</reference>
<evidence type="ECO:0000259" key="1">
    <source>
        <dbReference type="Pfam" id="PF01548"/>
    </source>
</evidence>